<reference evidence="2" key="1">
    <citation type="journal article" date="2016" name="Nat. Biotechnol.">
        <title>Sequencing wild and cultivated cassava and related species reveals extensive interspecific hybridization and genetic diversity.</title>
        <authorList>
            <person name="Bredeson J.V."/>
            <person name="Lyons J.B."/>
            <person name="Prochnik S.E."/>
            <person name="Wu G.A."/>
            <person name="Ha C.M."/>
            <person name="Edsinger-Gonzales E."/>
            <person name="Grimwood J."/>
            <person name="Schmutz J."/>
            <person name="Rabbi I.Y."/>
            <person name="Egesi C."/>
            <person name="Nauluvula P."/>
            <person name="Lebot V."/>
            <person name="Ndunguru J."/>
            <person name="Mkamilo G."/>
            <person name="Bart R.S."/>
            <person name="Setter T.L."/>
            <person name="Gleadow R.M."/>
            <person name="Kulakow P."/>
            <person name="Ferguson M.E."/>
            <person name="Rounsley S."/>
            <person name="Rokhsar D.S."/>
        </authorList>
    </citation>
    <scope>NUCLEOTIDE SEQUENCE [LARGE SCALE GENOMIC DNA]</scope>
    <source>
        <strain evidence="2">cv. AM560-2</strain>
    </source>
</reference>
<comment type="caution">
    <text evidence="1">The sequence shown here is derived from an EMBL/GenBank/DDBJ whole genome shotgun (WGS) entry which is preliminary data.</text>
</comment>
<sequence length="94" mass="9832">MSRFSIALMVVLVMLLFSKPTLANGRPLSSSSSPSPSQKNTHHQEPVPARLGSVSVDATSVSKSTKDLSDDHQVSASAQVFPMASGPSRKGSGH</sequence>
<dbReference type="EMBL" id="CM004399">
    <property type="protein sequence ID" value="KAG8641189.1"/>
    <property type="molecule type" value="Genomic_DNA"/>
</dbReference>
<name>A0ACB7GN85_MANES</name>
<gene>
    <name evidence="1" type="ORF">MANES_13G118150v8</name>
</gene>
<accession>A0ACB7GN85</accession>
<keyword evidence="2" id="KW-1185">Reference proteome</keyword>
<protein>
    <submittedName>
        <fullName evidence="1">Uncharacterized protein</fullName>
    </submittedName>
</protein>
<dbReference type="Proteomes" id="UP000091857">
    <property type="component" value="Chromosome 13"/>
</dbReference>
<organism evidence="1 2">
    <name type="scientific">Manihot esculenta</name>
    <name type="common">Cassava</name>
    <name type="synonym">Jatropha manihot</name>
    <dbReference type="NCBI Taxonomy" id="3983"/>
    <lineage>
        <taxon>Eukaryota</taxon>
        <taxon>Viridiplantae</taxon>
        <taxon>Streptophyta</taxon>
        <taxon>Embryophyta</taxon>
        <taxon>Tracheophyta</taxon>
        <taxon>Spermatophyta</taxon>
        <taxon>Magnoliopsida</taxon>
        <taxon>eudicotyledons</taxon>
        <taxon>Gunneridae</taxon>
        <taxon>Pentapetalae</taxon>
        <taxon>rosids</taxon>
        <taxon>fabids</taxon>
        <taxon>Malpighiales</taxon>
        <taxon>Euphorbiaceae</taxon>
        <taxon>Crotonoideae</taxon>
        <taxon>Manihoteae</taxon>
        <taxon>Manihot</taxon>
    </lineage>
</organism>
<evidence type="ECO:0000313" key="1">
    <source>
        <dbReference type="EMBL" id="KAG8641189.1"/>
    </source>
</evidence>
<evidence type="ECO:0000313" key="2">
    <source>
        <dbReference type="Proteomes" id="UP000091857"/>
    </source>
</evidence>
<proteinExistence type="predicted"/>